<protein>
    <submittedName>
        <fullName evidence="2">Uncharacterized protein</fullName>
    </submittedName>
</protein>
<gene>
    <name evidence="2" type="ORF">SAMN04488004_107194</name>
</gene>
<keyword evidence="1" id="KW-0472">Membrane</keyword>
<keyword evidence="3" id="KW-1185">Reference proteome</keyword>
<proteinExistence type="predicted"/>
<dbReference type="Proteomes" id="UP000199550">
    <property type="component" value="Unassembled WGS sequence"/>
</dbReference>
<dbReference type="EMBL" id="FOTF01000007">
    <property type="protein sequence ID" value="SFL09321.1"/>
    <property type="molecule type" value="Genomic_DNA"/>
</dbReference>
<reference evidence="2 3" key="1">
    <citation type="submission" date="2016-10" db="EMBL/GenBank/DDBJ databases">
        <authorList>
            <person name="de Groot N.N."/>
        </authorList>
    </citation>
    <scope>NUCLEOTIDE SEQUENCE [LARGE SCALE GENOMIC DNA]</scope>
    <source>
        <strain evidence="2 3">DSM 16199</strain>
    </source>
</reference>
<accession>A0A1I4EYW6</accession>
<evidence type="ECO:0000256" key="1">
    <source>
        <dbReference type="SAM" id="Phobius"/>
    </source>
</evidence>
<feature type="transmembrane region" description="Helical" evidence="1">
    <location>
        <begin position="73"/>
        <end position="102"/>
    </location>
</feature>
<dbReference type="RefSeq" id="WP_090188238.1">
    <property type="nucleotide sequence ID" value="NZ_FOTF01000007.1"/>
</dbReference>
<dbReference type="AlphaFoldDB" id="A0A1I4EYW6"/>
<keyword evidence="1" id="KW-0812">Transmembrane</keyword>
<feature type="transmembrane region" description="Helical" evidence="1">
    <location>
        <begin position="41"/>
        <end position="61"/>
    </location>
</feature>
<organism evidence="2 3">
    <name type="scientific">Loktanella salsilacus</name>
    <dbReference type="NCBI Taxonomy" id="195913"/>
    <lineage>
        <taxon>Bacteria</taxon>
        <taxon>Pseudomonadati</taxon>
        <taxon>Pseudomonadota</taxon>
        <taxon>Alphaproteobacteria</taxon>
        <taxon>Rhodobacterales</taxon>
        <taxon>Roseobacteraceae</taxon>
        <taxon>Loktanella</taxon>
    </lineage>
</organism>
<keyword evidence="1" id="KW-1133">Transmembrane helix</keyword>
<name>A0A1I4EYW6_9RHOB</name>
<evidence type="ECO:0000313" key="2">
    <source>
        <dbReference type="EMBL" id="SFL09321.1"/>
    </source>
</evidence>
<feature type="transmembrane region" description="Helical" evidence="1">
    <location>
        <begin position="108"/>
        <end position="125"/>
    </location>
</feature>
<feature type="transmembrane region" description="Helical" evidence="1">
    <location>
        <begin position="7"/>
        <end position="29"/>
    </location>
</feature>
<evidence type="ECO:0000313" key="3">
    <source>
        <dbReference type="Proteomes" id="UP000199550"/>
    </source>
</evidence>
<sequence>MSEKMLAWLYPLAVTAFAICAMMQPVFLINTEHSALSLDELMMTIALFASAAAVAWTSFAAGEMMSGGDGILIQIWIFAGAIAHIFVLMCSFFFALVAWIAIAGGGEWLLLTWYVAVPISCLLLLDAM</sequence>